<name>A0A6L2MPA5_TANCI</name>
<evidence type="ECO:0000313" key="1">
    <source>
        <dbReference type="EMBL" id="GEU75167.1"/>
    </source>
</evidence>
<protein>
    <submittedName>
        <fullName evidence="1">Uncharacterized protein</fullName>
    </submittedName>
</protein>
<dbReference type="EMBL" id="BKCJ010007029">
    <property type="protein sequence ID" value="GEU75167.1"/>
    <property type="molecule type" value="Genomic_DNA"/>
</dbReference>
<accession>A0A6L2MPA5</accession>
<dbReference type="AlphaFoldDB" id="A0A6L2MPA5"/>
<proteinExistence type="predicted"/>
<organism evidence="1">
    <name type="scientific">Tanacetum cinerariifolium</name>
    <name type="common">Dalmatian daisy</name>
    <name type="synonym">Chrysanthemum cinerariifolium</name>
    <dbReference type="NCBI Taxonomy" id="118510"/>
    <lineage>
        <taxon>Eukaryota</taxon>
        <taxon>Viridiplantae</taxon>
        <taxon>Streptophyta</taxon>
        <taxon>Embryophyta</taxon>
        <taxon>Tracheophyta</taxon>
        <taxon>Spermatophyta</taxon>
        <taxon>Magnoliopsida</taxon>
        <taxon>eudicotyledons</taxon>
        <taxon>Gunneridae</taxon>
        <taxon>Pentapetalae</taxon>
        <taxon>asterids</taxon>
        <taxon>campanulids</taxon>
        <taxon>Asterales</taxon>
        <taxon>Asteraceae</taxon>
        <taxon>Asteroideae</taxon>
        <taxon>Anthemideae</taxon>
        <taxon>Anthemidinae</taxon>
        <taxon>Tanacetum</taxon>
    </lineage>
</organism>
<comment type="caution">
    <text evidence="1">The sequence shown here is derived from an EMBL/GenBank/DDBJ whole genome shotgun (WGS) entry which is preliminary data.</text>
</comment>
<gene>
    <name evidence="1" type="ORF">Tci_047145</name>
</gene>
<sequence>MPTKFVTWINHHTWLISQILGVEFLRDLPANNMIRIKGNNINFDAQFTLIPLDAEDDGHGYELNEDFLDIHPMHMYTKALMRHNGYEQMMRVKMKRHSEDPKRTNHVNVFGRWRLLARANGFDYHKLIRFRYMHEVEDLDAENEADKRYLVFQLC</sequence>
<reference evidence="1" key="1">
    <citation type="journal article" date="2019" name="Sci. Rep.">
        <title>Draft genome of Tanacetum cinerariifolium, the natural source of mosquito coil.</title>
        <authorList>
            <person name="Yamashiro T."/>
            <person name="Shiraishi A."/>
            <person name="Satake H."/>
            <person name="Nakayama K."/>
        </authorList>
    </citation>
    <scope>NUCLEOTIDE SEQUENCE</scope>
</reference>